<name>A0AA38LTY3_9TREE</name>
<dbReference type="Gene3D" id="3.40.50.12780">
    <property type="entry name" value="N-terminal domain of ligase-like"/>
    <property type="match status" value="1"/>
</dbReference>
<protein>
    <recommendedName>
        <fullName evidence="3">AMP-dependent synthetase/ligase domain-containing protein</fullName>
    </recommendedName>
</protein>
<dbReference type="InterPro" id="IPR042099">
    <property type="entry name" value="ANL_N_sf"/>
</dbReference>
<accession>A0AA38LTY3</accession>
<evidence type="ECO:0008006" key="3">
    <source>
        <dbReference type="Google" id="ProtNLM"/>
    </source>
</evidence>
<dbReference type="Proteomes" id="UP001164286">
    <property type="component" value="Unassembled WGS sequence"/>
</dbReference>
<dbReference type="GeneID" id="77725168"/>
<organism evidence="1 2">
    <name type="scientific">Dioszegia hungarica</name>
    <dbReference type="NCBI Taxonomy" id="4972"/>
    <lineage>
        <taxon>Eukaryota</taxon>
        <taxon>Fungi</taxon>
        <taxon>Dikarya</taxon>
        <taxon>Basidiomycota</taxon>
        <taxon>Agaricomycotina</taxon>
        <taxon>Tremellomycetes</taxon>
        <taxon>Tremellales</taxon>
        <taxon>Bulleribasidiaceae</taxon>
        <taxon>Dioszegia</taxon>
    </lineage>
</organism>
<proteinExistence type="predicted"/>
<dbReference type="AlphaFoldDB" id="A0AA38LTY3"/>
<evidence type="ECO:0000313" key="1">
    <source>
        <dbReference type="EMBL" id="KAI9633181.1"/>
    </source>
</evidence>
<keyword evidence="2" id="KW-1185">Reference proteome</keyword>
<gene>
    <name evidence="1" type="ORF">MKK02DRAFT_18555</name>
</gene>
<dbReference type="SUPFAM" id="SSF56801">
    <property type="entry name" value="Acetyl-CoA synthetase-like"/>
    <property type="match status" value="1"/>
</dbReference>
<reference evidence="1" key="1">
    <citation type="journal article" date="2022" name="G3 (Bethesda)">
        <title>High quality genome of the basidiomycete yeast Dioszegia hungarica PDD-24b-2 isolated from cloud water.</title>
        <authorList>
            <person name="Jarrige D."/>
            <person name="Haridas S."/>
            <person name="Bleykasten-Grosshans C."/>
            <person name="Joly M."/>
            <person name="Nadalig T."/>
            <person name="Sancelme M."/>
            <person name="Vuilleumier S."/>
            <person name="Grigoriev I.V."/>
            <person name="Amato P."/>
            <person name="Bringel F."/>
        </authorList>
    </citation>
    <scope>NUCLEOTIDE SEQUENCE</scope>
    <source>
        <strain evidence="1">PDD-24b-2</strain>
    </source>
</reference>
<dbReference type="RefSeq" id="XP_052942958.1">
    <property type="nucleotide sequence ID" value="XM_053085967.1"/>
</dbReference>
<evidence type="ECO:0000313" key="2">
    <source>
        <dbReference type="Proteomes" id="UP001164286"/>
    </source>
</evidence>
<comment type="caution">
    <text evidence="1">The sequence shown here is derived from an EMBL/GenBank/DDBJ whole genome shotgun (WGS) entry which is preliminary data.</text>
</comment>
<dbReference type="EMBL" id="JAKWFO010000011">
    <property type="protein sequence ID" value="KAI9633181.1"/>
    <property type="molecule type" value="Genomic_DNA"/>
</dbReference>
<sequence length="573" mass="59797">MPDVEIDNLTLLLLLAAVSLLLYDRFAKPAALVHPLLLGKQAEVAPVRKEGESGVYRSFATGHGAPLIVRPASGLKTVRDVIGGSKGGDGAQRVILDTPLTDTALAELTRLLPLGLSSLFPSLASSASPILVLLPPNPSTSLPLLLLSLASSPDQPLIVLPNPRVLTAALEATAHAKPGLVVVHESLADGVVEQVMEESGGCGVLVVGDTGEKYGGLASSAGSHGVVVRFWDEVWDAGEQQTADLQAPQPNDIHSFFYSSADIGAEPTITKFTHLNFTAGIAAFLSSFPADKRPSAHKNDVVASAEPLTTPVGMSIALASIWSVGAGFSLIRPDSGSWVKSNTADPLDDLRRLSAVGKTKPSVLIITKEDHLALTRALHKAYRSSSLAGWAMNAKSSDIQAGYIARKGIWDKLVWSGLRNDALDGIPGDSLRSLIVIGDTPSSSAIAWSTALLSLPTARLFSSPFSAGPVLSSHFYDIQSSSSHLISPPSAEGETSHTGAPGCNVEVVLRGGRPKEGTRDGSEVAMEGKLYARGPGLGAVLGKEGEGANEGWVQVAQRAGVRTNGTFVILSKE</sequence>